<evidence type="ECO:0000313" key="2">
    <source>
        <dbReference type="Proteomes" id="UP000218437"/>
    </source>
</evidence>
<evidence type="ECO:0000313" key="1">
    <source>
        <dbReference type="EMBL" id="ATD58768.1"/>
    </source>
</evidence>
<proteinExistence type="predicted"/>
<dbReference type="AlphaFoldDB" id="A0A290WQ55"/>
<accession>A0A290WQ55</accession>
<sequence length="81" mass="9350">MPGHAGRMTASARWAGQFFIVQDKIRSMERDWRLGEGGRLIIVRSEIQGNRVEVSCTFNFLIARYRERLPVATSNRNFHAL</sequence>
<dbReference type="Proteomes" id="UP000218437">
    <property type="component" value="Chromosome"/>
</dbReference>
<dbReference type="KEGG" id="jsv:CNX70_00090"/>
<organism evidence="1 2">
    <name type="scientific">Janthinobacterium svalbardensis</name>
    <dbReference type="NCBI Taxonomy" id="368607"/>
    <lineage>
        <taxon>Bacteria</taxon>
        <taxon>Pseudomonadati</taxon>
        <taxon>Pseudomonadota</taxon>
        <taxon>Betaproteobacteria</taxon>
        <taxon>Burkholderiales</taxon>
        <taxon>Oxalobacteraceae</taxon>
        <taxon>Janthinobacterium</taxon>
    </lineage>
</organism>
<keyword evidence="2" id="KW-1185">Reference proteome</keyword>
<protein>
    <submittedName>
        <fullName evidence="1">Uncharacterized protein</fullName>
    </submittedName>
</protein>
<name>A0A290WQ55_9BURK</name>
<dbReference type="EMBL" id="CP023422">
    <property type="protein sequence ID" value="ATD58768.1"/>
    <property type="molecule type" value="Genomic_DNA"/>
</dbReference>
<gene>
    <name evidence="1" type="ORF">CNX70_00090</name>
</gene>
<reference evidence="1 2" key="1">
    <citation type="submission" date="2017-09" db="EMBL/GenBank/DDBJ databases">
        <title>Complete genome sequence of Janthinobacterium svalbardensis PAMC 27463.</title>
        <authorList>
            <person name="Cho Y.-J."/>
            <person name="Cho A."/>
            <person name="Kim O.-S."/>
            <person name="Lee J.-I."/>
        </authorList>
    </citation>
    <scope>NUCLEOTIDE SEQUENCE [LARGE SCALE GENOMIC DNA]</scope>
    <source>
        <strain evidence="1 2">PAMC 27463</strain>
    </source>
</reference>